<evidence type="ECO:0000313" key="1">
    <source>
        <dbReference type="EMBL" id="SSX31976.1"/>
    </source>
</evidence>
<dbReference type="EMBL" id="UFQT01001842">
    <property type="protein sequence ID" value="SSX31976.1"/>
    <property type="molecule type" value="Genomic_DNA"/>
</dbReference>
<organism evidence="1">
    <name type="scientific">Culicoides sonorensis</name>
    <name type="common">Biting midge</name>
    <dbReference type="NCBI Taxonomy" id="179676"/>
    <lineage>
        <taxon>Eukaryota</taxon>
        <taxon>Metazoa</taxon>
        <taxon>Ecdysozoa</taxon>
        <taxon>Arthropoda</taxon>
        <taxon>Hexapoda</taxon>
        <taxon>Insecta</taxon>
        <taxon>Pterygota</taxon>
        <taxon>Neoptera</taxon>
        <taxon>Endopterygota</taxon>
        <taxon>Diptera</taxon>
        <taxon>Nematocera</taxon>
        <taxon>Chironomoidea</taxon>
        <taxon>Ceratopogonidae</taxon>
        <taxon>Ceratopogoninae</taxon>
        <taxon>Culicoides</taxon>
        <taxon>Monoculicoides</taxon>
    </lineage>
</organism>
<gene>
    <name evidence="1" type="primary">CSON004283</name>
</gene>
<sequence length="65" mass="7840">MKMDLPDPWIITAVNDNTYGIEEHVNYTKYLKDTPMKFMYWKHIPKMLIPASRLDTIVNCLFRMF</sequence>
<name>A0A336MNT4_CULSO</name>
<dbReference type="AlphaFoldDB" id="A0A336MNT4"/>
<protein>
    <submittedName>
        <fullName evidence="1">CSON004283 protein</fullName>
    </submittedName>
</protein>
<accession>A0A336MNT4</accession>
<proteinExistence type="predicted"/>
<dbReference type="VEuPathDB" id="VectorBase:CSON004283"/>
<reference evidence="1" key="1">
    <citation type="submission" date="2018-07" db="EMBL/GenBank/DDBJ databases">
        <authorList>
            <person name="Quirk P.G."/>
            <person name="Krulwich T.A."/>
        </authorList>
    </citation>
    <scope>NUCLEOTIDE SEQUENCE</scope>
</reference>